<dbReference type="PANTHER" id="PTHR43737">
    <property type="entry name" value="BLL7424 PROTEIN"/>
    <property type="match status" value="1"/>
</dbReference>
<sequence>MFTRRDFLRTTSLVTAAPFVPTFLAKTSRAATPVADDRVLVVIQLDGGNDGLNTVVPYGDDGYGRARKALRLKESDLLRIDDHVGLHPRMKGAKQLFDDGRLAIVQGVGYPNPDRSHFSSMRIWQSGRRHDADLEAYGWLGRTLDLTRGNGSASVDAEAFFVGNQATPFALWGRRCGATALTELSDLTLDGSFPPLRDSDRTDLGSFVTRQMRSAYTAAEAFAHAEQAAVASRTSYPSTEIASHLSVVAKLLRIGSSARVFYASQTGYDTHASQLYTHGNLLREFSDALKAFLDDLRANGLDERVVVLAFSEFGRRVAENDSKGTDHGAAGPVFVAGAPINGGLYGKTPDLSALIDGDLPLGVDFRSVYATLLDQWVGVSSEEVLGERYDPLPLI</sequence>
<name>A0A518K943_9BACT</name>
<dbReference type="Proteomes" id="UP000316426">
    <property type="component" value="Chromosome"/>
</dbReference>
<dbReference type="KEGG" id="bmei:Spa11_25130"/>
<dbReference type="AlphaFoldDB" id="A0A518K943"/>
<reference evidence="1 2" key="1">
    <citation type="submission" date="2019-02" db="EMBL/GenBank/DDBJ databases">
        <title>Deep-cultivation of Planctomycetes and their phenomic and genomic characterization uncovers novel biology.</title>
        <authorList>
            <person name="Wiegand S."/>
            <person name="Jogler M."/>
            <person name="Boedeker C."/>
            <person name="Pinto D."/>
            <person name="Vollmers J."/>
            <person name="Rivas-Marin E."/>
            <person name="Kohn T."/>
            <person name="Peeters S.H."/>
            <person name="Heuer A."/>
            <person name="Rast P."/>
            <person name="Oberbeckmann S."/>
            <person name="Bunk B."/>
            <person name="Jeske O."/>
            <person name="Meyerdierks A."/>
            <person name="Storesund J.E."/>
            <person name="Kallscheuer N."/>
            <person name="Luecker S."/>
            <person name="Lage O.M."/>
            <person name="Pohl T."/>
            <person name="Merkel B.J."/>
            <person name="Hornburger P."/>
            <person name="Mueller R.-W."/>
            <person name="Bruemmer F."/>
            <person name="Labrenz M."/>
            <person name="Spormann A.M."/>
            <person name="Op den Camp H."/>
            <person name="Overmann J."/>
            <person name="Amann R."/>
            <person name="Jetten M.S.M."/>
            <person name="Mascher T."/>
            <person name="Medema M.H."/>
            <person name="Devos D.P."/>
            <person name="Kaster A.-K."/>
            <person name="Ovreas L."/>
            <person name="Rohde M."/>
            <person name="Galperin M.Y."/>
            <person name="Jogler C."/>
        </authorList>
    </citation>
    <scope>NUCLEOTIDE SEQUENCE [LARGE SCALE GENOMIC DNA]</scope>
    <source>
        <strain evidence="1 2">Spa11</strain>
    </source>
</reference>
<dbReference type="PANTHER" id="PTHR43737:SF1">
    <property type="entry name" value="DUF1501 DOMAIN-CONTAINING PROTEIN"/>
    <property type="match status" value="1"/>
</dbReference>
<dbReference type="EMBL" id="CP036349">
    <property type="protein sequence ID" value="QDV74311.1"/>
    <property type="molecule type" value="Genomic_DNA"/>
</dbReference>
<evidence type="ECO:0000313" key="1">
    <source>
        <dbReference type="EMBL" id="QDV74311.1"/>
    </source>
</evidence>
<dbReference type="PROSITE" id="PS51318">
    <property type="entry name" value="TAT"/>
    <property type="match status" value="1"/>
</dbReference>
<proteinExistence type="predicted"/>
<keyword evidence="2" id="KW-1185">Reference proteome</keyword>
<dbReference type="InterPro" id="IPR006311">
    <property type="entry name" value="TAT_signal"/>
</dbReference>
<gene>
    <name evidence="1" type="ORF">Spa11_25130</name>
</gene>
<dbReference type="RefSeq" id="WP_145112620.1">
    <property type="nucleotide sequence ID" value="NZ_CP036349.1"/>
</dbReference>
<dbReference type="Pfam" id="PF07394">
    <property type="entry name" value="DUF1501"/>
    <property type="match status" value="1"/>
</dbReference>
<organism evidence="1 2">
    <name type="scientific">Botrimarina mediterranea</name>
    <dbReference type="NCBI Taxonomy" id="2528022"/>
    <lineage>
        <taxon>Bacteria</taxon>
        <taxon>Pseudomonadati</taxon>
        <taxon>Planctomycetota</taxon>
        <taxon>Planctomycetia</taxon>
        <taxon>Pirellulales</taxon>
        <taxon>Lacipirellulaceae</taxon>
        <taxon>Botrimarina</taxon>
    </lineage>
</organism>
<evidence type="ECO:0000313" key="2">
    <source>
        <dbReference type="Proteomes" id="UP000316426"/>
    </source>
</evidence>
<dbReference type="InterPro" id="IPR010869">
    <property type="entry name" value="DUF1501"/>
</dbReference>
<protein>
    <recommendedName>
        <fullName evidence="3">DUF1501 domain-containing protein</fullName>
    </recommendedName>
</protein>
<accession>A0A518K943</accession>
<evidence type="ECO:0008006" key="3">
    <source>
        <dbReference type="Google" id="ProtNLM"/>
    </source>
</evidence>